<dbReference type="FunFam" id="3.30.70.240:FF:000006">
    <property type="entry name" value="Elongation factor like GTPase 1"/>
    <property type="match status" value="1"/>
</dbReference>
<feature type="region of interest" description="Disordered" evidence="10">
    <location>
        <begin position="871"/>
        <end position="890"/>
    </location>
</feature>
<dbReference type="GO" id="GO:1990904">
    <property type="term" value="C:ribonucleoprotein complex"/>
    <property type="evidence" value="ECO:0007669"/>
    <property type="project" value="TreeGrafter"/>
</dbReference>
<dbReference type="Gene3D" id="2.40.30.10">
    <property type="entry name" value="Translation factors"/>
    <property type="match status" value="1"/>
</dbReference>
<dbReference type="CDD" id="cd16261">
    <property type="entry name" value="EF2_snRNP_III"/>
    <property type="match status" value="1"/>
</dbReference>
<dbReference type="Proteomes" id="UP000274922">
    <property type="component" value="Unassembled WGS sequence"/>
</dbReference>
<dbReference type="InterPro" id="IPR020568">
    <property type="entry name" value="Ribosomal_Su5_D2-typ_SF"/>
</dbReference>
<dbReference type="Gene3D" id="3.90.1430.10">
    <property type="entry name" value="Yeast translation eEF2 (G' domain)"/>
    <property type="match status" value="1"/>
</dbReference>
<keyword evidence="2" id="KW-0963">Cytoplasm</keyword>
<dbReference type="AlphaFoldDB" id="A0A4P9XFC7"/>
<dbReference type="GO" id="GO:0005829">
    <property type="term" value="C:cytosol"/>
    <property type="evidence" value="ECO:0007669"/>
    <property type="project" value="TreeGrafter"/>
</dbReference>
<accession>A0A4P9XFC7</accession>
<feature type="region of interest" description="Disordered" evidence="10">
    <location>
        <begin position="487"/>
        <end position="526"/>
    </location>
</feature>
<dbReference type="InterPro" id="IPR014721">
    <property type="entry name" value="Ribsml_uS5_D2-typ_fold_subgr"/>
</dbReference>
<dbReference type="Pfam" id="PF00009">
    <property type="entry name" value="GTP_EFTU"/>
    <property type="match status" value="1"/>
</dbReference>
<dbReference type="OrthoDB" id="364892at2759"/>
<comment type="subcellular location">
    <subcellularLocation>
        <location evidence="1">Cytoplasm</location>
    </subcellularLocation>
</comment>
<proteinExistence type="predicted"/>
<dbReference type="Gene3D" id="3.30.230.10">
    <property type="match status" value="1"/>
</dbReference>
<dbReference type="InterPro" id="IPR005225">
    <property type="entry name" value="Small_GTP-bd"/>
</dbReference>
<evidence type="ECO:0000256" key="1">
    <source>
        <dbReference type="ARBA" id="ARBA00004496"/>
    </source>
</evidence>
<evidence type="ECO:0000256" key="9">
    <source>
        <dbReference type="ARBA" id="ARBA00081809"/>
    </source>
</evidence>
<dbReference type="SUPFAM" id="SSF52540">
    <property type="entry name" value="P-loop containing nucleoside triphosphate hydrolases"/>
    <property type="match status" value="1"/>
</dbReference>
<keyword evidence="4" id="KW-0547">Nucleotide-binding</keyword>
<dbReference type="GO" id="GO:0042256">
    <property type="term" value="P:cytosolic ribosome assembly"/>
    <property type="evidence" value="ECO:0007669"/>
    <property type="project" value="TreeGrafter"/>
</dbReference>
<name>A0A4P9XFC7_9FUNG</name>
<dbReference type="PANTHER" id="PTHR42908">
    <property type="entry name" value="TRANSLATION ELONGATION FACTOR-RELATED"/>
    <property type="match status" value="1"/>
</dbReference>
<dbReference type="Gene3D" id="3.30.70.240">
    <property type="match status" value="1"/>
</dbReference>
<feature type="domain" description="Tr-type G" evidence="11">
    <location>
        <begin position="17"/>
        <end position="315"/>
    </location>
</feature>
<dbReference type="PANTHER" id="PTHR42908:SF3">
    <property type="entry name" value="ELONGATION FACTOR-LIKE GTPASE 1"/>
    <property type="match status" value="1"/>
</dbReference>
<dbReference type="SUPFAM" id="SSF54211">
    <property type="entry name" value="Ribosomal protein S5 domain 2-like"/>
    <property type="match status" value="1"/>
</dbReference>
<dbReference type="NCBIfam" id="TIGR00231">
    <property type="entry name" value="small_GTP"/>
    <property type="match status" value="1"/>
</dbReference>
<keyword evidence="6" id="KW-0342">GTP-binding</keyword>
<keyword evidence="3" id="KW-0690">Ribosome biogenesis</keyword>
<dbReference type="SUPFAM" id="SSF54980">
    <property type="entry name" value="EF-G C-terminal domain-like"/>
    <property type="match status" value="2"/>
</dbReference>
<evidence type="ECO:0000256" key="10">
    <source>
        <dbReference type="SAM" id="MobiDB-lite"/>
    </source>
</evidence>
<evidence type="ECO:0000256" key="6">
    <source>
        <dbReference type="ARBA" id="ARBA00023134"/>
    </source>
</evidence>
<dbReference type="SUPFAM" id="SSF50447">
    <property type="entry name" value="Translation proteins"/>
    <property type="match status" value="1"/>
</dbReference>
<dbReference type="InterPro" id="IPR009000">
    <property type="entry name" value="Transl_B-barrel_sf"/>
</dbReference>
<feature type="compositionally biased region" description="Low complexity" evidence="10">
    <location>
        <begin position="487"/>
        <end position="510"/>
    </location>
</feature>
<feature type="compositionally biased region" description="Low complexity" evidence="10">
    <location>
        <begin position="880"/>
        <end position="889"/>
    </location>
</feature>
<protein>
    <recommendedName>
        <fullName evidence="8">Ribosome assembly protein 1</fullName>
    </recommendedName>
    <alternativeName>
        <fullName evidence="9">Elongation factor-like 1</fullName>
    </alternativeName>
</protein>
<dbReference type="InterPro" id="IPR027417">
    <property type="entry name" value="P-loop_NTPase"/>
</dbReference>
<reference evidence="13" key="1">
    <citation type="journal article" date="2018" name="Nat. Microbiol.">
        <title>Leveraging single-cell genomics to expand the fungal tree of life.</title>
        <authorList>
            <person name="Ahrendt S.R."/>
            <person name="Quandt C.A."/>
            <person name="Ciobanu D."/>
            <person name="Clum A."/>
            <person name="Salamov A."/>
            <person name="Andreopoulos B."/>
            <person name="Cheng J.F."/>
            <person name="Woyke T."/>
            <person name="Pelin A."/>
            <person name="Henrissat B."/>
            <person name="Reynolds N.K."/>
            <person name="Benny G.L."/>
            <person name="Smith M.E."/>
            <person name="James T.Y."/>
            <person name="Grigoriev I.V."/>
        </authorList>
    </citation>
    <scope>NUCLEOTIDE SEQUENCE [LARGE SCALE GENOMIC DNA]</scope>
    <source>
        <strain evidence="13">ATCC 52028</strain>
    </source>
</reference>
<keyword evidence="13" id="KW-1185">Reference proteome</keyword>
<dbReference type="GO" id="GO:0005525">
    <property type="term" value="F:GTP binding"/>
    <property type="evidence" value="ECO:0007669"/>
    <property type="project" value="UniProtKB-KW"/>
</dbReference>
<evidence type="ECO:0000313" key="13">
    <source>
        <dbReference type="Proteomes" id="UP000274922"/>
    </source>
</evidence>
<evidence type="ECO:0000259" key="11">
    <source>
        <dbReference type="PROSITE" id="PS51722"/>
    </source>
</evidence>
<dbReference type="SMART" id="SM00838">
    <property type="entry name" value="EFG_C"/>
    <property type="match status" value="1"/>
</dbReference>
<evidence type="ECO:0000313" key="12">
    <source>
        <dbReference type="EMBL" id="RKP04293.1"/>
    </source>
</evidence>
<dbReference type="FunFam" id="3.90.1430.10:FF:000002">
    <property type="entry name" value="Elongation factor like GTPase 1"/>
    <property type="match status" value="1"/>
</dbReference>
<dbReference type="EMBL" id="ML014111">
    <property type="protein sequence ID" value="RKP04293.1"/>
    <property type="molecule type" value="Genomic_DNA"/>
</dbReference>
<evidence type="ECO:0000256" key="2">
    <source>
        <dbReference type="ARBA" id="ARBA00022490"/>
    </source>
</evidence>
<dbReference type="PROSITE" id="PS51722">
    <property type="entry name" value="G_TR_2"/>
    <property type="match status" value="1"/>
</dbReference>
<evidence type="ECO:0000256" key="5">
    <source>
        <dbReference type="ARBA" id="ARBA00022801"/>
    </source>
</evidence>
<gene>
    <name evidence="12" type="ORF">CXG81DRAFT_8483</name>
</gene>
<dbReference type="PRINTS" id="PR00315">
    <property type="entry name" value="ELONGATNFCT"/>
</dbReference>
<dbReference type="InterPro" id="IPR041095">
    <property type="entry name" value="EFG_II"/>
</dbReference>
<dbReference type="InterPro" id="IPR000640">
    <property type="entry name" value="EFG_V-like"/>
</dbReference>
<dbReference type="GO" id="GO:0043022">
    <property type="term" value="F:ribosome binding"/>
    <property type="evidence" value="ECO:0007669"/>
    <property type="project" value="TreeGrafter"/>
</dbReference>
<dbReference type="CDD" id="cd16268">
    <property type="entry name" value="EF2_II"/>
    <property type="match status" value="1"/>
</dbReference>
<dbReference type="FunFam" id="3.30.70.870:FF:000002">
    <property type="entry name" value="Translation elongation factor 2"/>
    <property type="match status" value="1"/>
</dbReference>
<dbReference type="InterPro" id="IPR035647">
    <property type="entry name" value="EFG_III/V"/>
</dbReference>
<dbReference type="Gene3D" id="3.40.50.300">
    <property type="entry name" value="P-loop containing nucleotide triphosphate hydrolases"/>
    <property type="match status" value="1"/>
</dbReference>
<evidence type="ECO:0000256" key="3">
    <source>
        <dbReference type="ARBA" id="ARBA00022517"/>
    </source>
</evidence>
<dbReference type="GO" id="GO:0003924">
    <property type="term" value="F:GTPase activity"/>
    <property type="evidence" value="ECO:0007669"/>
    <property type="project" value="InterPro"/>
</dbReference>
<comment type="catalytic activity">
    <reaction evidence="7">
        <text>GTP + H2O = GDP + phosphate + H(+)</text>
        <dbReference type="Rhea" id="RHEA:19669"/>
        <dbReference type="ChEBI" id="CHEBI:15377"/>
        <dbReference type="ChEBI" id="CHEBI:15378"/>
        <dbReference type="ChEBI" id="CHEBI:37565"/>
        <dbReference type="ChEBI" id="CHEBI:43474"/>
        <dbReference type="ChEBI" id="CHEBI:58189"/>
    </reaction>
</comment>
<dbReference type="Pfam" id="PF14492">
    <property type="entry name" value="EFG_III"/>
    <property type="match status" value="1"/>
</dbReference>
<evidence type="ECO:0000256" key="8">
    <source>
        <dbReference type="ARBA" id="ARBA00068031"/>
    </source>
</evidence>
<dbReference type="CDD" id="cd04096">
    <property type="entry name" value="eEF2_snRNP_like_C"/>
    <property type="match status" value="1"/>
</dbReference>
<organism evidence="12 13">
    <name type="scientific">Caulochytrium protostelioides</name>
    <dbReference type="NCBI Taxonomy" id="1555241"/>
    <lineage>
        <taxon>Eukaryota</taxon>
        <taxon>Fungi</taxon>
        <taxon>Fungi incertae sedis</taxon>
        <taxon>Chytridiomycota</taxon>
        <taxon>Chytridiomycota incertae sedis</taxon>
        <taxon>Chytridiomycetes</taxon>
        <taxon>Caulochytriales</taxon>
        <taxon>Caulochytriaceae</taxon>
        <taxon>Caulochytrium</taxon>
    </lineage>
</organism>
<evidence type="ECO:0000256" key="4">
    <source>
        <dbReference type="ARBA" id="ARBA00022741"/>
    </source>
</evidence>
<dbReference type="STRING" id="1555241.A0A4P9XFC7"/>
<sequence length="1112" mass="120344">MPAIPQEKLTRLQQTPQRIRNICVLAHIDHGKTTLSDSLLASNGIISNALSGKVRYMDSRQDEQERGITMKSSGISLLFQVVSRQAPAAVKASPAIVDVKDYLINLIDSPGHVDFSSEVTTAARICDGALVLVDVVEGVCTQTHTVLRQAWQDKLKPILVLNKLDRLITELAMTPGDAYLHLTKVVEQVNAVMGGFFRENWLEEDALRYEAQQKAKQAQAAQADVASFQLDDDAAQQQPNADTWILEDRDDSDIYFAPEKGNVIFASAMDGWAFRLDYFARLYAAKLGVKAAALQRILWGDFYLDMKHKRVLGPKGVKGRNLQPAAVQMVFSNIWTVYQAVYEETARDRLEKILTTLGIKLLPRDLRTKDARTLLKTVMLQWLPLSGTCLKAVVDLIPSPLTAQADRLPALHADNTDAAALRAHIPAAVRDALLSCDAQGPAIAYVSKMFPVPVSSLPVRKAPVTEPAPDVADAVGAVADRMVALSVDSDGPDGASASASAPGEETPAASHAEAHDGDNDGGGAGAEEGKEAYAMIGFTRVFSGTLRVGQTIHVLHAKYDPAQPETRSLTQVTIERLFMIMSRDLYDLDEVPAGSVCGILGLGNSVVKCATLASRTDFPTLTRASQRVTNLVRVAVEPVNPSELPLLQQGLDLLNQNDPSVEVIYQDSGEHVIACDGELHLERCLKDLREIYGHLAIHVSEPIVPYRETLSRSPALMLTNPQNALSTAASLAAAAAATAAATAATTAATAAMGADGSNATNDAYAQTQKAKTIDERQAVTMQTPNGAVRLVTWSTLLDPDAPAAGDAPDEDADPVAAEAEPALLALWRPLWPRVLTQLVALGPKAIGPNLLINWSGHLVKQSWATRHQFVTASAPPSPAPSEAGAAPRAHSSWHGFFDNPILQGFEAAVQAGPLCAEPMSGVAFFIEALEVLAPADDTAAATWRTRVMSSSGQLIPTMRDACRQAFLQWSPRLALATYRCELQSPGDVLGKVYGVLSRRRSRIVNECMLEGSHLFQIVATMPIAESFGFADELRKRTSGSAAPQLVFGGFHVLDEDPFWVPATEEEMEDLGDNAERDNIAKKYIDRVRKRKGMFVEEKIVEHAEKQRNMKNA</sequence>
<dbReference type="CDD" id="cd01885">
    <property type="entry name" value="EF2"/>
    <property type="match status" value="1"/>
</dbReference>
<evidence type="ECO:0000256" key="7">
    <source>
        <dbReference type="ARBA" id="ARBA00048548"/>
    </source>
</evidence>
<keyword evidence="5" id="KW-0378">Hydrolase</keyword>
<dbReference type="Gene3D" id="3.30.70.870">
    <property type="entry name" value="Elongation Factor G (Translational Gtpase), domain 3"/>
    <property type="match status" value="1"/>
</dbReference>
<dbReference type="FunFam" id="3.40.50.300:FF:000746">
    <property type="entry name" value="Ribosome assembly protein 1"/>
    <property type="match status" value="1"/>
</dbReference>
<dbReference type="Pfam" id="PF00679">
    <property type="entry name" value="EFG_C"/>
    <property type="match status" value="1"/>
</dbReference>
<dbReference type="InterPro" id="IPR000795">
    <property type="entry name" value="T_Tr_GTP-bd_dom"/>
</dbReference>